<gene>
    <name evidence="1" type="ORF">ASZ90_002333</name>
</gene>
<sequence length="40" mass="4765">MHHALDFLRSHRHPPVPWLKRIAKVGETYTPGKRISMPFR</sequence>
<dbReference type="AlphaFoldDB" id="A0A0W8G3S8"/>
<proteinExistence type="predicted"/>
<name>A0A0W8G3S8_9ZZZZ</name>
<evidence type="ECO:0000313" key="1">
    <source>
        <dbReference type="EMBL" id="KUG27802.1"/>
    </source>
</evidence>
<dbReference type="EMBL" id="LNQE01000287">
    <property type="protein sequence ID" value="KUG27802.1"/>
    <property type="molecule type" value="Genomic_DNA"/>
</dbReference>
<accession>A0A0W8G3S8</accession>
<comment type="caution">
    <text evidence="1">The sequence shown here is derived from an EMBL/GenBank/DDBJ whole genome shotgun (WGS) entry which is preliminary data.</text>
</comment>
<protein>
    <submittedName>
        <fullName evidence="1">Uncharacterized protein</fullName>
    </submittedName>
</protein>
<reference evidence="1" key="1">
    <citation type="journal article" date="2015" name="Proc. Natl. Acad. Sci. U.S.A.">
        <title>Networks of energetic and metabolic interactions define dynamics in microbial communities.</title>
        <authorList>
            <person name="Embree M."/>
            <person name="Liu J.K."/>
            <person name="Al-Bassam M.M."/>
            <person name="Zengler K."/>
        </authorList>
    </citation>
    <scope>NUCLEOTIDE SEQUENCE</scope>
</reference>
<organism evidence="1">
    <name type="scientific">hydrocarbon metagenome</name>
    <dbReference type="NCBI Taxonomy" id="938273"/>
    <lineage>
        <taxon>unclassified sequences</taxon>
        <taxon>metagenomes</taxon>
        <taxon>ecological metagenomes</taxon>
    </lineage>
</organism>